<evidence type="ECO:0000313" key="8">
    <source>
        <dbReference type="Proteomes" id="UP000180280"/>
    </source>
</evidence>
<dbReference type="GO" id="GO:0006355">
    <property type="term" value="P:regulation of DNA-templated transcription"/>
    <property type="evidence" value="ECO:0007669"/>
    <property type="project" value="TreeGrafter"/>
</dbReference>
<evidence type="ECO:0008006" key="9">
    <source>
        <dbReference type="Google" id="ProtNLM"/>
    </source>
</evidence>
<dbReference type="GO" id="GO:0005829">
    <property type="term" value="C:cytosol"/>
    <property type="evidence" value="ECO:0007669"/>
    <property type="project" value="TreeGrafter"/>
</dbReference>
<gene>
    <name evidence="6" type="ORF">BI344_04285</name>
    <name evidence="5" type="ORF">BI347_00725</name>
</gene>
<keyword evidence="8" id="KW-1185">Reference proteome</keyword>
<protein>
    <recommendedName>
        <fullName evidence="9">DNA-binding response regulator</fullName>
    </recommendedName>
</protein>
<dbReference type="EMBL" id="MKCT01000001">
    <property type="protein sequence ID" value="OHX21731.1"/>
    <property type="molecule type" value="Genomic_DNA"/>
</dbReference>
<dbReference type="PROSITE" id="PS50110">
    <property type="entry name" value="RESPONSE_REGULATORY"/>
    <property type="match status" value="1"/>
</dbReference>
<feature type="domain" description="HTH LytTR-type" evidence="4">
    <location>
        <begin position="133"/>
        <end position="241"/>
    </location>
</feature>
<feature type="domain" description="Response regulatory" evidence="3">
    <location>
        <begin position="8"/>
        <end position="121"/>
    </location>
</feature>
<accession>A0A1S1WY63</accession>
<dbReference type="SUPFAM" id="SSF52172">
    <property type="entry name" value="CheY-like"/>
    <property type="match status" value="1"/>
</dbReference>
<keyword evidence="2" id="KW-0597">Phosphoprotein</keyword>
<proteinExistence type="predicted"/>
<evidence type="ECO:0000256" key="2">
    <source>
        <dbReference type="PROSITE-ProRule" id="PRU00169"/>
    </source>
</evidence>
<dbReference type="PANTHER" id="PTHR48111">
    <property type="entry name" value="REGULATOR OF RPOS"/>
    <property type="match status" value="1"/>
</dbReference>
<keyword evidence="1" id="KW-0238">DNA-binding</keyword>
<reference evidence="7 8" key="1">
    <citation type="submission" date="2016-09" db="EMBL/GenBank/DDBJ databases">
        <title>Chromobacterium muskegensis sp. nov., an insecticidal bacterium isolated from Sphagnum bogs.</title>
        <authorList>
            <person name="Sparks M.E."/>
            <person name="Blackburn M.B."/>
            <person name="Gundersen-Rindal D.E."/>
            <person name="Mitchell A."/>
            <person name="Farrar R."/>
            <person name="Kuhar D."/>
        </authorList>
    </citation>
    <scope>NUCLEOTIDE SEQUENCE [LARGE SCALE GENOMIC DNA]</scope>
    <source>
        <strain evidence="6 8">14B-1</strain>
        <strain evidence="5 7">37-2</strain>
    </source>
</reference>
<dbReference type="Proteomes" id="UP000180280">
    <property type="component" value="Unassembled WGS sequence"/>
</dbReference>
<evidence type="ECO:0000259" key="3">
    <source>
        <dbReference type="PROSITE" id="PS50110"/>
    </source>
</evidence>
<dbReference type="InterPro" id="IPR001789">
    <property type="entry name" value="Sig_transdc_resp-reg_receiver"/>
</dbReference>
<dbReference type="SMART" id="SM00850">
    <property type="entry name" value="LytTR"/>
    <property type="match status" value="1"/>
</dbReference>
<dbReference type="PANTHER" id="PTHR48111:SF69">
    <property type="entry name" value="RESPONSE REGULATOR RECEIVER"/>
    <property type="match status" value="1"/>
</dbReference>
<feature type="modified residue" description="4-aspartylphosphate" evidence="2">
    <location>
        <position position="58"/>
    </location>
</feature>
<dbReference type="InterPro" id="IPR039420">
    <property type="entry name" value="WalR-like"/>
</dbReference>
<dbReference type="GO" id="GO:0032993">
    <property type="term" value="C:protein-DNA complex"/>
    <property type="evidence" value="ECO:0007669"/>
    <property type="project" value="TreeGrafter"/>
</dbReference>
<dbReference type="OrthoDB" id="236568at2"/>
<organism evidence="5 7">
    <name type="scientific">Chromobacterium sphagni</name>
    <dbReference type="NCBI Taxonomy" id="1903179"/>
    <lineage>
        <taxon>Bacteria</taxon>
        <taxon>Pseudomonadati</taxon>
        <taxon>Pseudomonadota</taxon>
        <taxon>Betaproteobacteria</taxon>
        <taxon>Neisseriales</taxon>
        <taxon>Chromobacteriaceae</taxon>
        <taxon>Chromobacterium</taxon>
    </lineage>
</organism>
<dbReference type="Proteomes" id="UP000180088">
    <property type="component" value="Unassembled WGS sequence"/>
</dbReference>
<dbReference type="RefSeq" id="WP_071111684.1">
    <property type="nucleotide sequence ID" value="NZ_MKCS01000001.1"/>
</dbReference>
<evidence type="ECO:0000313" key="6">
    <source>
        <dbReference type="EMBL" id="OHX21731.1"/>
    </source>
</evidence>
<dbReference type="Pfam" id="PF04397">
    <property type="entry name" value="LytTR"/>
    <property type="match status" value="1"/>
</dbReference>
<evidence type="ECO:0000313" key="7">
    <source>
        <dbReference type="Proteomes" id="UP000180088"/>
    </source>
</evidence>
<dbReference type="Gene3D" id="3.40.50.2300">
    <property type="match status" value="1"/>
</dbReference>
<dbReference type="InterPro" id="IPR007492">
    <property type="entry name" value="LytTR_DNA-bd_dom"/>
</dbReference>
<dbReference type="GO" id="GO:0000156">
    <property type="term" value="F:phosphorelay response regulator activity"/>
    <property type="evidence" value="ECO:0007669"/>
    <property type="project" value="TreeGrafter"/>
</dbReference>
<evidence type="ECO:0000259" key="4">
    <source>
        <dbReference type="PROSITE" id="PS50930"/>
    </source>
</evidence>
<dbReference type="Pfam" id="PF00072">
    <property type="entry name" value="Response_reg"/>
    <property type="match status" value="1"/>
</dbReference>
<dbReference type="Gene3D" id="2.40.50.1020">
    <property type="entry name" value="LytTr DNA-binding domain"/>
    <property type="match status" value="1"/>
</dbReference>
<dbReference type="SMART" id="SM00448">
    <property type="entry name" value="REC"/>
    <property type="match status" value="1"/>
</dbReference>
<dbReference type="EMBL" id="MKCS01000001">
    <property type="protein sequence ID" value="OHX12184.1"/>
    <property type="molecule type" value="Genomic_DNA"/>
</dbReference>
<evidence type="ECO:0000313" key="5">
    <source>
        <dbReference type="EMBL" id="OHX12184.1"/>
    </source>
</evidence>
<sequence length="249" mass="27529">MGALSQLRVVVVDDEAPARERLNQLLADCGVSRTHSLADGQSALAWLAQHPADVVLLDISMPGLDGMAVARQLKLQPLAPQLIFSTAHDHFAVEAFELNAADYLLKPVRRERLEQALQRALARCGGQEEAPSFTVRQRGRLLTVPFTDVRYLKAELKYVTLVAQNGEYLLDEALVTLEQRLGGAVLRIHRNCLVMRHAVQELRRSGGDGSEEQWVIRLRDVAAPLPVSRRQIHAIKDALGASPSLRTIT</sequence>
<evidence type="ECO:0000256" key="1">
    <source>
        <dbReference type="ARBA" id="ARBA00023125"/>
    </source>
</evidence>
<dbReference type="PROSITE" id="PS50930">
    <property type="entry name" value="HTH_LYTTR"/>
    <property type="match status" value="1"/>
</dbReference>
<dbReference type="AlphaFoldDB" id="A0A1S1WY63"/>
<dbReference type="STRING" id="1903179.BI347_00725"/>
<comment type="caution">
    <text evidence="5">The sequence shown here is derived from an EMBL/GenBank/DDBJ whole genome shotgun (WGS) entry which is preliminary data.</text>
</comment>
<dbReference type="GO" id="GO:0000976">
    <property type="term" value="F:transcription cis-regulatory region binding"/>
    <property type="evidence" value="ECO:0007669"/>
    <property type="project" value="TreeGrafter"/>
</dbReference>
<name>A0A1S1WY63_9NEIS</name>
<dbReference type="InterPro" id="IPR011006">
    <property type="entry name" value="CheY-like_superfamily"/>
</dbReference>